<keyword evidence="2" id="KW-0479">Metal-binding</keyword>
<accession>A0A370HZ01</accession>
<organism evidence="6 7">
    <name type="scientific">Nocardia pseudobrasiliensis</name>
    <dbReference type="NCBI Taxonomy" id="45979"/>
    <lineage>
        <taxon>Bacteria</taxon>
        <taxon>Bacillati</taxon>
        <taxon>Actinomycetota</taxon>
        <taxon>Actinomycetes</taxon>
        <taxon>Mycobacteriales</taxon>
        <taxon>Nocardiaceae</taxon>
        <taxon>Nocardia</taxon>
    </lineage>
</organism>
<dbReference type="InterPro" id="IPR044944">
    <property type="entry name" value="NOS_dom_3"/>
</dbReference>
<dbReference type="RefSeq" id="WP_068004625.1">
    <property type="nucleotide sequence ID" value="NZ_QQBC01000010.1"/>
</dbReference>
<sequence>MPIDPVLRERLGDCDEFYRLPELAHLMPERRRVALAIMASTGSYWQTMEEITIAARLAWRNADRCVGRAMWKALAAHDARQVRGADELAECCWDYLRAATNGGAIRPMILVGPPRPIEGEGLRIVSPQLIRYAGYRNSDGSVTGDPLHIELTELAEYLGWRGEGTPFDILPLLIRSPDGTIDWFEVPRSVVLEVPIEHPEFDWFTELGLKWHALPAISNMRLEVAGLSYAVVFSGNFVSTEIAARNLTDADRYNVLPEIGEAMGLDRSHERTLWRDRALVELNRAVLHSYRKAGVRIVDHHTVAKQFCDHVDREKAAGRGCPTDWTWVNPPISSGLTPTFHRYYDPPDPDLRPAFVHDAFPELALGSLLRPDHAFDLAQST</sequence>
<name>A0A370HZ01_9NOCA</name>
<dbReference type="AlphaFoldDB" id="A0A370HZ01"/>
<dbReference type="InterPro" id="IPR044940">
    <property type="entry name" value="NOS_dom_2"/>
</dbReference>
<reference evidence="6 7" key="1">
    <citation type="submission" date="2018-07" db="EMBL/GenBank/DDBJ databases">
        <title>Genomic Encyclopedia of Type Strains, Phase IV (KMG-IV): sequencing the most valuable type-strain genomes for metagenomic binning, comparative biology and taxonomic classification.</title>
        <authorList>
            <person name="Goeker M."/>
        </authorList>
    </citation>
    <scope>NUCLEOTIDE SEQUENCE [LARGE SCALE GENOMIC DNA]</scope>
    <source>
        <strain evidence="6 7">DSM 44290</strain>
    </source>
</reference>
<dbReference type="InterPro" id="IPR044943">
    <property type="entry name" value="NOS_dom_1"/>
</dbReference>
<dbReference type="Pfam" id="PF02898">
    <property type="entry name" value="NO_synthase"/>
    <property type="match status" value="1"/>
</dbReference>
<protein>
    <submittedName>
        <fullName evidence="6">Nitric-oxide synthase</fullName>
    </submittedName>
</protein>
<dbReference type="Gene3D" id="3.90.340.10">
    <property type="entry name" value="Nitric Oxide Synthase, Chain A, domain 1"/>
    <property type="match status" value="1"/>
</dbReference>
<dbReference type="InterPro" id="IPR004030">
    <property type="entry name" value="NOS_N"/>
</dbReference>
<evidence type="ECO:0000256" key="2">
    <source>
        <dbReference type="ARBA" id="ARBA00022723"/>
    </source>
</evidence>
<evidence type="ECO:0000259" key="5">
    <source>
        <dbReference type="Pfam" id="PF02898"/>
    </source>
</evidence>
<evidence type="ECO:0000256" key="4">
    <source>
        <dbReference type="ARBA" id="ARBA00023004"/>
    </source>
</evidence>
<dbReference type="GO" id="GO:0004517">
    <property type="term" value="F:nitric-oxide synthase activity"/>
    <property type="evidence" value="ECO:0007669"/>
    <property type="project" value="InterPro"/>
</dbReference>
<dbReference type="PANTHER" id="PTHR43410">
    <property type="entry name" value="NITRIC OXIDE SYNTHASE OXYGENASE"/>
    <property type="match status" value="1"/>
</dbReference>
<dbReference type="SUPFAM" id="SSF56512">
    <property type="entry name" value="Nitric oxide (NO) synthase oxygenase domain"/>
    <property type="match status" value="1"/>
</dbReference>
<dbReference type="GO" id="GO:0046872">
    <property type="term" value="F:metal ion binding"/>
    <property type="evidence" value="ECO:0007669"/>
    <property type="project" value="UniProtKB-KW"/>
</dbReference>
<evidence type="ECO:0000313" key="6">
    <source>
        <dbReference type="EMBL" id="RDI63560.1"/>
    </source>
</evidence>
<keyword evidence="4" id="KW-0408">Iron</keyword>
<keyword evidence="1" id="KW-0349">Heme</keyword>
<dbReference type="Gene3D" id="3.90.440.10">
    <property type="entry name" value="Nitric Oxide Synthase,Heme Domain,Chain A domain 2"/>
    <property type="match status" value="1"/>
</dbReference>
<evidence type="ECO:0000256" key="3">
    <source>
        <dbReference type="ARBA" id="ARBA00023002"/>
    </source>
</evidence>
<keyword evidence="3" id="KW-0560">Oxidoreductase</keyword>
<proteinExistence type="predicted"/>
<keyword evidence="7" id="KW-1185">Reference proteome</keyword>
<dbReference type="PANTHER" id="PTHR43410:SF1">
    <property type="entry name" value="NITRIC OXIDE SYNTHASE"/>
    <property type="match status" value="1"/>
</dbReference>
<dbReference type="STRING" id="1210086.GCA_001613105_05879"/>
<evidence type="ECO:0000313" key="7">
    <source>
        <dbReference type="Proteomes" id="UP000254869"/>
    </source>
</evidence>
<dbReference type="EMBL" id="QQBC01000010">
    <property type="protein sequence ID" value="RDI63560.1"/>
    <property type="molecule type" value="Genomic_DNA"/>
</dbReference>
<dbReference type="InterPro" id="IPR050607">
    <property type="entry name" value="NOS"/>
</dbReference>
<gene>
    <name evidence="6" type="ORF">DFR76_110257</name>
</gene>
<dbReference type="Gene3D" id="3.90.1230.10">
    <property type="entry name" value="Nitric Oxide Synthase, Chain A, domain 3"/>
    <property type="match status" value="1"/>
</dbReference>
<evidence type="ECO:0000256" key="1">
    <source>
        <dbReference type="ARBA" id="ARBA00022617"/>
    </source>
</evidence>
<dbReference type="InterPro" id="IPR036119">
    <property type="entry name" value="NOS_N_sf"/>
</dbReference>
<dbReference type="GO" id="GO:0006809">
    <property type="term" value="P:nitric oxide biosynthetic process"/>
    <property type="evidence" value="ECO:0007669"/>
    <property type="project" value="InterPro"/>
</dbReference>
<feature type="domain" description="Nitric oxide synthase (NOS)" evidence="5">
    <location>
        <begin position="36"/>
        <end position="355"/>
    </location>
</feature>
<dbReference type="Proteomes" id="UP000254869">
    <property type="component" value="Unassembled WGS sequence"/>
</dbReference>
<comment type="caution">
    <text evidence="6">The sequence shown here is derived from an EMBL/GenBank/DDBJ whole genome shotgun (WGS) entry which is preliminary data.</text>
</comment>